<dbReference type="PANTHER" id="PTHR43433">
    <property type="entry name" value="HYDROLASE, ALPHA/BETA FOLD FAMILY PROTEIN"/>
    <property type="match status" value="1"/>
</dbReference>
<dbReference type="PANTHER" id="PTHR43433:SF5">
    <property type="entry name" value="AB HYDROLASE-1 DOMAIN-CONTAINING PROTEIN"/>
    <property type="match status" value="1"/>
</dbReference>
<dbReference type="GO" id="GO:0016787">
    <property type="term" value="F:hydrolase activity"/>
    <property type="evidence" value="ECO:0007669"/>
    <property type="project" value="UniProtKB-KW"/>
</dbReference>
<dbReference type="EMBL" id="JBHEZX010000006">
    <property type="protein sequence ID" value="MFC1410757.1"/>
    <property type="molecule type" value="Genomic_DNA"/>
</dbReference>
<organism evidence="1 2">
    <name type="scientific">Streptacidiphilus alkalitolerans</name>
    <dbReference type="NCBI Taxonomy" id="3342712"/>
    <lineage>
        <taxon>Bacteria</taxon>
        <taxon>Bacillati</taxon>
        <taxon>Actinomycetota</taxon>
        <taxon>Actinomycetes</taxon>
        <taxon>Kitasatosporales</taxon>
        <taxon>Streptomycetaceae</taxon>
        <taxon>Streptacidiphilus</taxon>
    </lineage>
</organism>
<dbReference type="SUPFAM" id="SSF53474">
    <property type="entry name" value="alpha/beta-Hydrolases"/>
    <property type="match status" value="1"/>
</dbReference>
<dbReference type="Gene3D" id="3.40.50.1820">
    <property type="entry name" value="alpha/beta hydrolase"/>
    <property type="match status" value="1"/>
</dbReference>
<evidence type="ECO:0000313" key="2">
    <source>
        <dbReference type="Proteomes" id="UP001592582"/>
    </source>
</evidence>
<dbReference type="InterPro" id="IPR029058">
    <property type="entry name" value="AB_hydrolase_fold"/>
</dbReference>
<accession>A0ABV6VAK8</accession>
<protein>
    <submittedName>
        <fullName evidence="1">Alpha/beta fold hydrolase</fullName>
    </submittedName>
</protein>
<sequence>MPRTPANAQQVEIEYDTFGDPARPTVLLIMGLGQQLTSWREESCEALAGRGFHVVRYDNRDTGLSTFLDAGPRPDLRAIMEGDPSSAPYLLGDMALDALSVLDALGVERAHVVGVSMGGMIGQQLAIDHPERVLSLSSIMSRPGDRVSGNATPEAGALLLRPRPEEREAAIEAGVATLIALGSPGYPEDPAELRIRVAAGYDRSNRPDGFLRQFAAILASPDRTAALHGVTAPTLVLHGAADPLIDRSGGEATAKAVPGAELMIVPGMGHNLPAALWPLIADAVTANAARASAD</sequence>
<dbReference type="Proteomes" id="UP001592582">
    <property type="component" value="Unassembled WGS sequence"/>
</dbReference>
<dbReference type="InterPro" id="IPR000073">
    <property type="entry name" value="AB_hydrolase_1"/>
</dbReference>
<gene>
    <name evidence="1" type="ORF">ACEZDG_15940</name>
</gene>
<proteinExistence type="predicted"/>
<dbReference type="InterPro" id="IPR050471">
    <property type="entry name" value="AB_hydrolase"/>
</dbReference>
<dbReference type="Pfam" id="PF00561">
    <property type="entry name" value="Abhydrolase_1"/>
    <property type="match status" value="1"/>
</dbReference>
<reference evidence="1 2" key="1">
    <citation type="submission" date="2024-09" db="EMBL/GenBank/DDBJ databases">
        <authorList>
            <person name="Lee S.D."/>
        </authorList>
    </citation>
    <scope>NUCLEOTIDE SEQUENCE [LARGE SCALE GENOMIC DNA]</scope>
    <source>
        <strain evidence="1 2">N1-1</strain>
    </source>
</reference>
<keyword evidence="2" id="KW-1185">Reference proteome</keyword>
<name>A0ABV6VAK8_9ACTN</name>
<comment type="caution">
    <text evidence="1">The sequence shown here is derived from an EMBL/GenBank/DDBJ whole genome shotgun (WGS) entry which is preliminary data.</text>
</comment>
<keyword evidence="1" id="KW-0378">Hydrolase</keyword>
<evidence type="ECO:0000313" key="1">
    <source>
        <dbReference type="EMBL" id="MFC1410757.1"/>
    </source>
</evidence>